<feature type="transmembrane region" description="Helical" evidence="1">
    <location>
        <begin position="239"/>
        <end position="261"/>
    </location>
</feature>
<feature type="transmembrane region" description="Helical" evidence="1">
    <location>
        <begin position="281"/>
        <end position="309"/>
    </location>
</feature>
<comment type="subcellular location">
    <subcellularLocation>
        <location evidence="1">Cell inner membrane</location>
        <topology evidence="1">Multi-pass membrane protein</topology>
    </subcellularLocation>
</comment>
<name>A0A9D7DWW6_9PROT</name>
<comment type="caution">
    <text evidence="2">The sequence shown here is derived from an EMBL/GenBank/DDBJ whole genome shotgun (WGS) entry which is preliminary data.</text>
</comment>
<dbReference type="Gene3D" id="1.10.287.1260">
    <property type="match status" value="1"/>
</dbReference>
<feature type="transmembrane region" description="Helical" evidence="1">
    <location>
        <begin position="409"/>
        <end position="432"/>
    </location>
</feature>
<keyword evidence="1" id="KW-0997">Cell inner membrane</keyword>
<evidence type="ECO:0000256" key="1">
    <source>
        <dbReference type="RuleBase" id="RU369025"/>
    </source>
</evidence>
<dbReference type="NCBIfam" id="NF033912">
    <property type="entry name" value="msc"/>
    <property type="match status" value="1"/>
</dbReference>
<feature type="transmembrane region" description="Helical" evidence="1">
    <location>
        <begin position="438"/>
        <end position="460"/>
    </location>
</feature>
<keyword evidence="1" id="KW-1003">Cell membrane</keyword>
<organism evidence="2 3">
    <name type="scientific">Candidatus Methylophosphatis roskildensis</name>
    <dbReference type="NCBI Taxonomy" id="2899263"/>
    <lineage>
        <taxon>Bacteria</taxon>
        <taxon>Pseudomonadati</taxon>
        <taxon>Pseudomonadota</taxon>
        <taxon>Betaproteobacteria</taxon>
        <taxon>Nitrosomonadales</taxon>
        <taxon>Sterolibacteriaceae</taxon>
        <taxon>Candidatus Methylophosphatis</taxon>
    </lineage>
</organism>
<keyword evidence="1" id="KW-0812">Transmembrane</keyword>
<dbReference type="EMBL" id="JADJEV010000002">
    <property type="protein sequence ID" value="MBK6972343.1"/>
    <property type="molecule type" value="Genomic_DNA"/>
</dbReference>
<dbReference type="Pfam" id="PF05552">
    <property type="entry name" value="MS_channel_1st_1"/>
    <property type="match status" value="4"/>
</dbReference>
<feature type="transmembrane region" description="Helical" evidence="1">
    <location>
        <begin position="63"/>
        <end position="85"/>
    </location>
</feature>
<gene>
    <name evidence="2" type="ORF">IPH26_05090</name>
</gene>
<dbReference type="InterPro" id="IPR008910">
    <property type="entry name" value="MSC_TM_helix"/>
</dbReference>
<feature type="transmembrane region" description="Helical" evidence="1">
    <location>
        <begin position="105"/>
        <end position="129"/>
    </location>
</feature>
<feature type="transmembrane region" description="Helical" evidence="1">
    <location>
        <begin position="330"/>
        <end position="353"/>
    </location>
</feature>
<dbReference type="AlphaFoldDB" id="A0A9D7DWW6"/>
<comment type="caution">
    <text evidence="1">Lacks conserved residue(s) required for the propagation of feature annotation.</text>
</comment>
<evidence type="ECO:0000313" key="2">
    <source>
        <dbReference type="EMBL" id="MBK6972343.1"/>
    </source>
</evidence>
<keyword evidence="1" id="KW-0406">Ion transport</keyword>
<protein>
    <recommendedName>
        <fullName evidence="1">Small-conductance mechanosensitive channel</fullName>
    </recommendedName>
</protein>
<keyword evidence="1" id="KW-0813">Transport</keyword>
<evidence type="ECO:0000313" key="3">
    <source>
        <dbReference type="Proteomes" id="UP000807785"/>
    </source>
</evidence>
<dbReference type="GO" id="GO:0008381">
    <property type="term" value="F:mechanosensitive monoatomic ion channel activity"/>
    <property type="evidence" value="ECO:0007669"/>
    <property type="project" value="InterPro"/>
</dbReference>
<comment type="function">
    <text evidence="1">Mechanosensitive channel that participates in the regulation of osmotic pressure changes within the cell, opening in response to stretch forces in the membrane lipid bilayer, without the need for other proteins. Contributes to normal resistance to hypoosmotic shock. Forms an ion channel of 1.0 nanosiemens conductance with a slight preference for anions.</text>
</comment>
<keyword evidence="1" id="KW-0407">Ion channel</keyword>
<dbReference type="Proteomes" id="UP000807785">
    <property type="component" value="Unassembled WGS sequence"/>
</dbReference>
<comment type="subunit">
    <text evidence="1">Homoheptamer.</text>
</comment>
<comment type="similarity">
    <text evidence="1">Belongs to the MscS (TC 1.A.23) family.</text>
</comment>
<dbReference type="InterPro" id="IPR045275">
    <property type="entry name" value="MscS_archaea/bacteria_type"/>
</dbReference>
<reference evidence="2" key="1">
    <citation type="submission" date="2020-10" db="EMBL/GenBank/DDBJ databases">
        <title>Connecting structure to function with the recovery of over 1000 high-quality activated sludge metagenome-assembled genomes encoding full-length rRNA genes using long-read sequencing.</title>
        <authorList>
            <person name="Singleton C.M."/>
            <person name="Petriglieri F."/>
            <person name="Kristensen J.M."/>
            <person name="Kirkegaard R.H."/>
            <person name="Michaelsen T.Y."/>
            <person name="Andersen M.H."/>
            <person name="Karst S.M."/>
            <person name="Dueholm M.S."/>
            <person name="Nielsen P.H."/>
            <person name="Albertsen M."/>
        </authorList>
    </citation>
    <scope>NUCLEOTIDE SEQUENCE</scope>
    <source>
        <strain evidence="2">Bjer_18-Q3-R1-45_BAT3C.347</strain>
    </source>
</reference>
<keyword evidence="1" id="KW-1133">Transmembrane helix</keyword>
<dbReference type="PANTHER" id="PTHR30221:SF1">
    <property type="entry name" value="SMALL-CONDUCTANCE MECHANOSENSITIVE CHANNEL"/>
    <property type="match status" value="1"/>
</dbReference>
<dbReference type="PANTHER" id="PTHR30221">
    <property type="entry name" value="SMALL-CONDUCTANCE MECHANOSENSITIVE CHANNEL"/>
    <property type="match status" value="1"/>
</dbReference>
<proteinExistence type="inferred from homology"/>
<feature type="transmembrane region" description="Helical" evidence="1">
    <location>
        <begin position="202"/>
        <end position="219"/>
    </location>
</feature>
<sequence>MDFTAIVTSLQTTLGAHLPMILGAIGILVLGWIIAVIVRAGVRRATGAAGLNRRLGEVLQQKIDVEGGLSMVVFWLIIAVTLAAMFSSLDLESVSAPFALLVSQFLGFVPNLVAGGVLLLVAWVLATALRAIASRLLAKTTLDDRLVAEAGMEPVSDNIGNILFWLVILLFTPIILSALSLTGLLHPVENMINQMLGMVPDIFAAFVIGAVGYVVAKALRGLVTSLLSATGIDRHSQAVSLSALAGTLVFIFVFFPALIAALDALKIESISRPATDMLSRFLAAIPDIFAAAVILGLTYVVANFVAGLLARLLSGLGADRVPEALGHPGLLGGNLTVSGLASKLAVFFAMLFATVEAANRVGFTQVRDVVTTFIQFGGDVLLGTVIVAIGFWLAGIVHSAISRSDTENAGTGAGIARFAILGLVIAMGLRAMGVADDIVNLAFGLILGAVALAIGLSFGLGGREAAGRQMEYWLAKLRKD</sequence>
<feature type="transmembrane region" description="Helical" evidence="1">
    <location>
        <begin position="162"/>
        <end position="182"/>
    </location>
</feature>
<accession>A0A9D7DWW6</accession>
<dbReference type="GO" id="GO:0005886">
    <property type="term" value="C:plasma membrane"/>
    <property type="evidence" value="ECO:0007669"/>
    <property type="project" value="UniProtKB-SubCell"/>
</dbReference>
<feature type="transmembrane region" description="Helical" evidence="1">
    <location>
        <begin position="20"/>
        <end position="42"/>
    </location>
</feature>
<keyword evidence="1" id="KW-0472">Membrane</keyword>
<feature type="transmembrane region" description="Helical" evidence="1">
    <location>
        <begin position="373"/>
        <end position="397"/>
    </location>
</feature>